<organism evidence="2 3">
    <name type="scientific">Maudiozyma humilis</name>
    <name type="common">Sour dough yeast</name>
    <name type="synonym">Kazachstania humilis</name>
    <dbReference type="NCBI Taxonomy" id="51915"/>
    <lineage>
        <taxon>Eukaryota</taxon>
        <taxon>Fungi</taxon>
        <taxon>Dikarya</taxon>
        <taxon>Ascomycota</taxon>
        <taxon>Saccharomycotina</taxon>
        <taxon>Saccharomycetes</taxon>
        <taxon>Saccharomycetales</taxon>
        <taxon>Saccharomycetaceae</taxon>
        <taxon>Maudiozyma</taxon>
    </lineage>
</organism>
<feature type="region of interest" description="Disordered" evidence="1">
    <location>
        <begin position="242"/>
        <end position="273"/>
    </location>
</feature>
<gene>
    <name evidence="2" type="ORF">DAKH74_028190</name>
</gene>
<name>A0AAV5S023_MAUHU</name>
<dbReference type="AlphaFoldDB" id="A0AAV5S023"/>
<evidence type="ECO:0000313" key="2">
    <source>
        <dbReference type="EMBL" id="GMM56203.1"/>
    </source>
</evidence>
<sequence length="360" mass="40394">MTDEPLSASVRSLLEDDLFRTPGETPNGGDNEPQEAYKRCLALFVRDDVKHCLEEMLSNGLLVPDGPMEVYDLALTAFSRIANFQTLGVSLKNVARDLFTGDYEPLLINPYYSHSQESALGFLQNYFTCCVRTIPIRHDPEFPVLVQDSLRMALVHQCKLLWEDGGDSAVVLPYLQKLVQIYIFGLEIKYMGSSRSPKLYTRVCEAVPHLSQLLSENVDRTGVSYEQLIVGQLQVIEQTKEKEKAKPQVKTTPDVKVPVDTTTTRSDKKEETETPAATVFDTAQQYIRDTLSQNPHVQSTLDYLSRAREHPLAIVAVAVVTVGLIRRHRRRIRYILRNVAGALGSLAPHIVALLRLLAST</sequence>
<keyword evidence="3" id="KW-1185">Reference proteome</keyword>
<evidence type="ECO:0000313" key="3">
    <source>
        <dbReference type="Proteomes" id="UP001377567"/>
    </source>
</evidence>
<proteinExistence type="predicted"/>
<reference evidence="2 3" key="1">
    <citation type="journal article" date="2023" name="Elife">
        <title>Identification of key yeast species and microbe-microbe interactions impacting larval growth of Drosophila in the wild.</title>
        <authorList>
            <person name="Mure A."/>
            <person name="Sugiura Y."/>
            <person name="Maeda R."/>
            <person name="Honda K."/>
            <person name="Sakurai N."/>
            <person name="Takahashi Y."/>
            <person name="Watada M."/>
            <person name="Katoh T."/>
            <person name="Gotoh A."/>
            <person name="Gotoh Y."/>
            <person name="Taniguchi I."/>
            <person name="Nakamura K."/>
            <person name="Hayashi T."/>
            <person name="Katayama T."/>
            <person name="Uemura T."/>
            <person name="Hattori Y."/>
        </authorList>
    </citation>
    <scope>NUCLEOTIDE SEQUENCE [LARGE SCALE GENOMIC DNA]</scope>
    <source>
        <strain evidence="2 3">KH-74</strain>
    </source>
</reference>
<dbReference type="EMBL" id="BTGD01000008">
    <property type="protein sequence ID" value="GMM56203.1"/>
    <property type="molecule type" value="Genomic_DNA"/>
</dbReference>
<dbReference type="Proteomes" id="UP001377567">
    <property type="component" value="Unassembled WGS sequence"/>
</dbReference>
<comment type="caution">
    <text evidence="2">The sequence shown here is derived from an EMBL/GenBank/DDBJ whole genome shotgun (WGS) entry which is preliminary data.</text>
</comment>
<protein>
    <submittedName>
        <fullName evidence="2">Pex15 protein</fullName>
    </submittedName>
</protein>
<evidence type="ECO:0000256" key="1">
    <source>
        <dbReference type="SAM" id="MobiDB-lite"/>
    </source>
</evidence>
<feature type="compositionally biased region" description="Low complexity" evidence="1">
    <location>
        <begin position="249"/>
        <end position="264"/>
    </location>
</feature>
<accession>A0AAV5S023</accession>